<evidence type="ECO:0000259" key="3">
    <source>
        <dbReference type="Pfam" id="PF26299"/>
    </source>
</evidence>
<dbReference type="GO" id="GO:0051301">
    <property type="term" value="P:cell division"/>
    <property type="evidence" value="ECO:0007669"/>
    <property type="project" value="UniProtKB-KW"/>
</dbReference>
<dbReference type="InterPro" id="IPR058740">
    <property type="entry name" value="MurL_N"/>
</dbReference>
<keyword evidence="1" id="KW-0131">Cell cycle</keyword>
<evidence type="ECO:0000313" key="4">
    <source>
        <dbReference type="EMBL" id="XCN72563.1"/>
    </source>
</evidence>
<comment type="similarity">
    <text evidence="1">Belongs to the MurL family.</text>
</comment>
<dbReference type="HAMAP" id="MF_02209">
    <property type="entry name" value="MurL"/>
    <property type="match status" value="1"/>
</dbReference>
<name>A0AAU8LUK7_9BACT</name>
<feature type="domain" description="MurL C-terminal" evidence="2">
    <location>
        <begin position="334"/>
        <end position="413"/>
    </location>
</feature>
<proteinExistence type="inferred from homology"/>
<accession>A0AAU8LUK7</accession>
<dbReference type="EMBL" id="CP159373">
    <property type="protein sequence ID" value="XCN72563.1"/>
    <property type="molecule type" value="Genomic_DNA"/>
</dbReference>
<dbReference type="Pfam" id="PF26299">
    <property type="entry name" value="MurL_N"/>
    <property type="match status" value="1"/>
</dbReference>
<dbReference type="InterPro" id="IPR058741">
    <property type="entry name" value="MurL_C"/>
</dbReference>
<dbReference type="GO" id="GO:0008360">
    <property type="term" value="P:regulation of cell shape"/>
    <property type="evidence" value="ECO:0007669"/>
    <property type="project" value="UniProtKB-KW"/>
</dbReference>
<reference evidence="4" key="2">
    <citation type="submission" date="2024-06" db="EMBL/GenBank/DDBJ databases">
        <authorList>
            <person name="Plum-Jensen L.E."/>
            <person name="Schramm A."/>
            <person name="Marshall I.P.G."/>
        </authorList>
    </citation>
    <scope>NUCLEOTIDE SEQUENCE</scope>
    <source>
        <strain evidence="4">Rat1</strain>
    </source>
</reference>
<keyword evidence="1" id="KW-0961">Cell wall biogenesis/degradation</keyword>
<keyword evidence="1" id="KW-0413">Isomerase</keyword>
<gene>
    <name evidence="1" type="primary">murL</name>
    <name evidence="4" type="ORF">Q3M24_20085</name>
</gene>
<comment type="function">
    <text evidence="1">Cell wall formation. Catalyzes epimerization of the terminal L-glutamate in UDP-N-acetyl-alpha-D-muramoyl-L-alanyl-L-glutamate.</text>
</comment>
<sequence length="474" mass="54964">MTRRDKIFHDLRKKHPVLSYEKFTLSEDKEKVYIRFYYHLAPDILFQHEINLLKKDIEQVLSLADPRLQHVAFQLGLMELLRYWKLTCSPKIILRAGALSSEQLAWWKKLFFYGLQEFFHVNSIRTDFVDFLHFEVESSQSFSKADFKTDFPLGEKRQLIPIGGGKDSIVTLELLAPFQPQNCCLIVNPQRARLESARIAGYASQDIIEVRRIHDEQLSRLSDQGYLNGHCPFSAFLAFLSLFVCALFGLKYIVVSHESSANEGNIAGSSINHQYSKSFSFEQDFTAYVRQHITETVQYFSILRPFNELQIAKYFSRLSPRYFLEFRSSNRLSGKNRWCGECAKCLFIQIILSPFLDASALRSIFPSSLFSQPQLLPIFLQLIGADPIKPFECVGTREEINTALSLALLRQKKEEGSESPLPFLLTTYREQYSHLMLEKSEIQILLRTYNKEHLVPEKFTDLLHSFMIIMSSLD</sequence>
<organism evidence="4">
    <name type="scientific">Candidatus Electrothrix aestuarii</name>
    <dbReference type="NCBI Taxonomy" id="3062594"/>
    <lineage>
        <taxon>Bacteria</taxon>
        <taxon>Pseudomonadati</taxon>
        <taxon>Thermodesulfobacteriota</taxon>
        <taxon>Desulfobulbia</taxon>
        <taxon>Desulfobulbales</taxon>
        <taxon>Desulfobulbaceae</taxon>
        <taxon>Candidatus Electrothrix</taxon>
    </lineage>
</organism>
<comment type="pathway">
    <text evidence="1">Cell wall biogenesis; peptidoglycan biosynthesis.</text>
</comment>
<keyword evidence="1" id="KW-0132">Cell division</keyword>
<dbReference type="InterPro" id="IPR043689">
    <property type="entry name" value="MurL"/>
</dbReference>
<comment type="catalytic activity">
    <reaction evidence="1">
        <text>UDP-N-acetyl-alpha-D-muramoyl-L-alanyl-L-glutamate + ATP + H2O = UDP-N-acetyl-alpha-D-muramoyl-L-alanyl-D-glutamate + AMP + diphosphate + H(+)</text>
        <dbReference type="Rhea" id="RHEA:58812"/>
        <dbReference type="ChEBI" id="CHEBI:15377"/>
        <dbReference type="ChEBI" id="CHEBI:15378"/>
        <dbReference type="ChEBI" id="CHEBI:30616"/>
        <dbReference type="ChEBI" id="CHEBI:33019"/>
        <dbReference type="ChEBI" id="CHEBI:83900"/>
        <dbReference type="ChEBI" id="CHEBI:142725"/>
        <dbReference type="ChEBI" id="CHEBI:456215"/>
        <dbReference type="EC" id="5.1.1.23"/>
    </reaction>
</comment>
<feature type="domain" description="MurL N-terminal" evidence="3">
    <location>
        <begin position="16"/>
        <end position="302"/>
    </location>
</feature>
<dbReference type="GO" id="GO:0005737">
    <property type="term" value="C:cytoplasm"/>
    <property type="evidence" value="ECO:0007669"/>
    <property type="project" value="UniProtKB-UniRule"/>
</dbReference>
<dbReference type="Pfam" id="PF26298">
    <property type="entry name" value="MurL_epimerase_C"/>
    <property type="match status" value="1"/>
</dbReference>
<evidence type="ECO:0000259" key="2">
    <source>
        <dbReference type="Pfam" id="PF26298"/>
    </source>
</evidence>
<dbReference type="EC" id="5.1.1.23" evidence="1"/>
<dbReference type="GO" id="GO:0016855">
    <property type="term" value="F:racemase and epimerase activity, acting on amino acids and derivatives"/>
    <property type="evidence" value="ECO:0007669"/>
    <property type="project" value="UniProtKB-UniRule"/>
</dbReference>
<keyword evidence="1" id="KW-0133">Cell shape</keyword>
<dbReference type="GO" id="GO:0009252">
    <property type="term" value="P:peptidoglycan biosynthetic process"/>
    <property type="evidence" value="ECO:0007669"/>
    <property type="project" value="UniProtKB-UniRule"/>
</dbReference>
<evidence type="ECO:0000256" key="1">
    <source>
        <dbReference type="HAMAP-Rule" id="MF_02209"/>
    </source>
</evidence>
<keyword evidence="1" id="KW-0573">Peptidoglycan synthesis</keyword>
<dbReference type="KEGG" id="eaj:Q3M24_20085"/>
<reference evidence="4" key="1">
    <citation type="journal article" date="2024" name="Syst. Appl. Microbiol.">
        <title>First single-strain enrichments of Electrothrix cable bacteria, description of E. aestuarii sp. nov. and E. rattekaaiensis sp. nov., and proposal of a cable bacteria taxonomy following the rules of the SeqCode.</title>
        <authorList>
            <person name="Plum-Jensen L.E."/>
            <person name="Schramm A."/>
            <person name="Marshall I.P.G."/>
        </authorList>
    </citation>
    <scope>NUCLEOTIDE SEQUENCE</scope>
    <source>
        <strain evidence="4">Rat1</strain>
    </source>
</reference>
<dbReference type="AlphaFoldDB" id="A0AAU8LUK7"/>
<protein>
    <recommendedName>
        <fullName evidence="1">UDP-N-acetyl-alpha-D-muramoyl-L-alanyl-L-glutamate epimerase</fullName>
        <ecNumber evidence="1">5.1.1.23</ecNumber>
    </recommendedName>
    <alternativeName>
        <fullName evidence="1">UDP-MurNAc-L-Ala-L-Glu epimerase</fullName>
    </alternativeName>
</protein>
<dbReference type="GO" id="GO:0071555">
    <property type="term" value="P:cell wall organization"/>
    <property type="evidence" value="ECO:0007669"/>
    <property type="project" value="UniProtKB-KW"/>
</dbReference>